<dbReference type="Gene3D" id="1.20.1290.10">
    <property type="entry name" value="AhpD-like"/>
    <property type="match status" value="1"/>
</dbReference>
<dbReference type="InterPro" id="IPR003779">
    <property type="entry name" value="CMD-like"/>
</dbReference>
<dbReference type="RefSeq" id="WP_345460759.1">
    <property type="nucleotide sequence ID" value="NZ_BAABRP010000001.1"/>
</dbReference>
<evidence type="ECO:0000259" key="1">
    <source>
        <dbReference type="Pfam" id="PF02627"/>
    </source>
</evidence>
<accession>A0ABP9W630</accession>
<feature type="domain" description="Carboxymuconolactone decarboxylase-like" evidence="1">
    <location>
        <begin position="13"/>
        <end position="95"/>
    </location>
</feature>
<proteinExistence type="predicted"/>
<dbReference type="SUPFAM" id="SSF69118">
    <property type="entry name" value="AhpD-like"/>
    <property type="match status" value="1"/>
</dbReference>
<evidence type="ECO:0000313" key="2">
    <source>
        <dbReference type="EMBL" id="GAA5511925.1"/>
    </source>
</evidence>
<gene>
    <name evidence="2" type="ORF">Dcar01_00639</name>
</gene>
<name>A0ABP9W630_9DEIO</name>
<dbReference type="Proteomes" id="UP001401887">
    <property type="component" value="Unassembled WGS sequence"/>
</dbReference>
<dbReference type="InterPro" id="IPR004675">
    <property type="entry name" value="AhpD_core"/>
</dbReference>
<dbReference type="PANTHER" id="PTHR34846">
    <property type="entry name" value="4-CARBOXYMUCONOLACTONE DECARBOXYLASE FAMILY PROTEIN (AFU_ORTHOLOGUE AFUA_6G11590)"/>
    <property type="match status" value="1"/>
</dbReference>
<reference evidence="2 3" key="1">
    <citation type="submission" date="2024-02" db="EMBL/GenBank/DDBJ databases">
        <title>Deinococcus carri NBRC 110142.</title>
        <authorList>
            <person name="Ichikawa N."/>
            <person name="Katano-Makiyama Y."/>
            <person name="Hidaka K."/>
        </authorList>
    </citation>
    <scope>NUCLEOTIDE SEQUENCE [LARGE SCALE GENOMIC DNA]</scope>
    <source>
        <strain evidence="2 3">NBRC 110142</strain>
    </source>
</reference>
<keyword evidence="3" id="KW-1185">Reference proteome</keyword>
<dbReference type="Pfam" id="PF02627">
    <property type="entry name" value="CMD"/>
    <property type="match status" value="1"/>
</dbReference>
<protein>
    <recommendedName>
        <fullName evidence="1">Carboxymuconolactone decarboxylase-like domain-containing protein</fullName>
    </recommendedName>
</protein>
<evidence type="ECO:0000313" key="3">
    <source>
        <dbReference type="Proteomes" id="UP001401887"/>
    </source>
</evidence>
<sequence>MSRPRLPYRTLAPKVFDALLALEQQVQGLNLDAPLLELVKVRASQLNGCGFCLDMHSRDALKVGVPQRQLLVLAAWREAGDLFTPRERALLAFTEAVTLLSQAGVPDALLEELRAHFTDAEIVSWTLAVITINAWNRMGVVAGLHPA</sequence>
<dbReference type="PANTHER" id="PTHR34846:SF10">
    <property type="entry name" value="CYTOPLASMIC PROTEIN"/>
    <property type="match status" value="1"/>
</dbReference>
<comment type="caution">
    <text evidence="2">The sequence shown here is derived from an EMBL/GenBank/DDBJ whole genome shotgun (WGS) entry which is preliminary data.</text>
</comment>
<dbReference type="EMBL" id="BAABRP010000001">
    <property type="protein sequence ID" value="GAA5511925.1"/>
    <property type="molecule type" value="Genomic_DNA"/>
</dbReference>
<dbReference type="NCBIfam" id="TIGR00778">
    <property type="entry name" value="ahpD_dom"/>
    <property type="match status" value="1"/>
</dbReference>
<dbReference type="InterPro" id="IPR029032">
    <property type="entry name" value="AhpD-like"/>
</dbReference>
<organism evidence="2 3">
    <name type="scientific">Deinococcus carri</name>
    <dbReference type="NCBI Taxonomy" id="1211323"/>
    <lineage>
        <taxon>Bacteria</taxon>
        <taxon>Thermotogati</taxon>
        <taxon>Deinococcota</taxon>
        <taxon>Deinococci</taxon>
        <taxon>Deinococcales</taxon>
        <taxon>Deinococcaceae</taxon>
        <taxon>Deinococcus</taxon>
    </lineage>
</organism>